<gene>
    <name evidence="4" type="ORF">METZ01_LOCUS61682</name>
</gene>
<sequence>VQKGKIKFYNKSRKFGFITGDDGNDYFFHETGLSHEIYVKDGDKVEFKVVQGDRGDKAVDISLID</sequence>
<evidence type="ECO:0000256" key="2">
    <source>
        <dbReference type="ARBA" id="ARBA00022490"/>
    </source>
</evidence>
<dbReference type="GO" id="GO:0003676">
    <property type="term" value="F:nucleic acid binding"/>
    <property type="evidence" value="ECO:0007669"/>
    <property type="project" value="InterPro"/>
</dbReference>
<feature type="domain" description="CSD" evidence="3">
    <location>
        <begin position="1"/>
        <end position="63"/>
    </location>
</feature>
<proteinExistence type="predicted"/>
<dbReference type="Pfam" id="PF00313">
    <property type="entry name" value="CSD"/>
    <property type="match status" value="1"/>
</dbReference>
<dbReference type="SUPFAM" id="SSF50249">
    <property type="entry name" value="Nucleic acid-binding proteins"/>
    <property type="match status" value="1"/>
</dbReference>
<dbReference type="InterPro" id="IPR012340">
    <property type="entry name" value="NA-bd_OB-fold"/>
</dbReference>
<dbReference type="SMART" id="SM00357">
    <property type="entry name" value="CSP"/>
    <property type="match status" value="1"/>
</dbReference>
<dbReference type="InterPro" id="IPR011129">
    <property type="entry name" value="CSD"/>
</dbReference>
<reference evidence="4" key="1">
    <citation type="submission" date="2018-05" db="EMBL/GenBank/DDBJ databases">
        <authorList>
            <person name="Lanie J.A."/>
            <person name="Ng W.-L."/>
            <person name="Kazmierczak K.M."/>
            <person name="Andrzejewski T.M."/>
            <person name="Davidsen T.M."/>
            <person name="Wayne K.J."/>
            <person name="Tettelin H."/>
            <person name="Glass J.I."/>
            <person name="Rusch D."/>
            <person name="Podicherti R."/>
            <person name="Tsui H.-C.T."/>
            <person name="Winkler M.E."/>
        </authorList>
    </citation>
    <scope>NUCLEOTIDE SEQUENCE</scope>
</reference>
<protein>
    <recommendedName>
        <fullName evidence="3">CSD domain-containing protein</fullName>
    </recommendedName>
</protein>
<organism evidence="4">
    <name type="scientific">marine metagenome</name>
    <dbReference type="NCBI Taxonomy" id="408172"/>
    <lineage>
        <taxon>unclassified sequences</taxon>
        <taxon>metagenomes</taxon>
        <taxon>ecological metagenomes</taxon>
    </lineage>
</organism>
<dbReference type="PIRSF" id="PIRSF002599">
    <property type="entry name" value="Cold_shock_A"/>
    <property type="match status" value="1"/>
</dbReference>
<evidence type="ECO:0000256" key="1">
    <source>
        <dbReference type="ARBA" id="ARBA00004496"/>
    </source>
</evidence>
<evidence type="ECO:0000313" key="4">
    <source>
        <dbReference type="EMBL" id="SVA08828.1"/>
    </source>
</evidence>
<dbReference type="PROSITE" id="PS51857">
    <property type="entry name" value="CSD_2"/>
    <property type="match status" value="1"/>
</dbReference>
<dbReference type="GO" id="GO:0005737">
    <property type="term" value="C:cytoplasm"/>
    <property type="evidence" value="ECO:0007669"/>
    <property type="project" value="UniProtKB-SubCell"/>
</dbReference>
<dbReference type="InterPro" id="IPR002059">
    <property type="entry name" value="CSP_DNA-bd"/>
</dbReference>
<dbReference type="Gene3D" id="2.40.50.140">
    <property type="entry name" value="Nucleic acid-binding proteins"/>
    <property type="match status" value="1"/>
</dbReference>
<dbReference type="PRINTS" id="PR00050">
    <property type="entry name" value="COLDSHOCK"/>
</dbReference>
<name>A0A381SZT2_9ZZZZ</name>
<accession>A0A381SZT2</accession>
<keyword evidence="2" id="KW-0963">Cytoplasm</keyword>
<dbReference type="AlphaFoldDB" id="A0A381SZT2"/>
<dbReference type="EMBL" id="UINC01003735">
    <property type="protein sequence ID" value="SVA08828.1"/>
    <property type="molecule type" value="Genomic_DNA"/>
</dbReference>
<comment type="subcellular location">
    <subcellularLocation>
        <location evidence="1">Cytoplasm</location>
    </subcellularLocation>
</comment>
<feature type="non-terminal residue" evidence="4">
    <location>
        <position position="1"/>
    </location>
</feature>
<dbReference type="InterPro" id="IPR012156">
    <property type="entry name" value="Cold_shock_CspA"/>
</dbReference>
<evidence type="ECO:0000259" key="3">
    <source>
        <dbReference type="PROSITE" id="PS51857"/>
    </source>
</evidence>